<organism evidence="1 2">
    <name type="scientific">Methanoregula formicica (strain DSM 22288 / NBRC 105244 / SMSP)</name>
    <dbReference type="NCBI Taxonomy" id="593750"/>
    <lineage>
        <taxon>Archaea</taxon>
        <taxon>Methanobacteriati</taxon>
        <taxon>Methanobacteriota</taxon>
        <taxon>Stenosarchaea group</taxon>
        <taxon>Methanomicrobia</taxon>
        <taxon>Methanomicrobiales</taxon>
        <taxon>Methanoregulaceae</taxon>
        <taxon>Methanoregula</taxon>
    </lineage>
</organism>
<keyword evidence="2" id="KW-1185">Reference proteome</keyword>
<evidence type="ECO:0000313" key="1">
    <source>
        <dbReference type="EMBL" id="AGB03538.1"/>
    </source>
</evidence>
<evidence type="ECO:0000313" key="2">
    <source>
        <dbReference type="Proteomes" id="UP000010824"/>
    </source>
</evidence>
<protein>
    <submittedName>
        <fullName evidence="1">Uncharacterized protein</fullName>
    </submittedName>
</protein>
<dbReference type="GeneID" id="14309937"/>
<name>L0HJP9_METFS</name>
<dbReference type="eggNOG" id="arCOG08221">
    <property type="taxonomic scope" value="Archaea"/>
</dbReference>
<dbReference type="Proteomes" id="UP000010824">
    <property type="component" value="Chromosome"/>
</dbReference>
<dbReference type="EMBL" id="CP003167">
    <property type="protein sequence ID" value="AGB03538.1"/>
    <property type="molecule type" value="Genomic_DNA"/>
</dbReference>
<dbReference type="OrthoDB" id="69061at2157"/>
<proteinExistence type="predicted"/>
<dbReference type="AlphaFoldDB" id="L0HJP9"/>
<accession>L0HJP9</accession>
<dbReference type="InParanoid" id="L0HJP9"/>
<dbReference type="RefSeq" id="WP_015286500.1">
    <property type="nucleotide sequence ID" value="NC_019943.1"/>
</dbReference>
<reference evidence="2" key="1">
    <citation type="submission" date="2011-12" db="EMBL/GenBank/DDBJ databases">
        <title>Complete sequence of Methanoregula formicicum SMSP.</title>
        <authorList>
            <person name="Lucas S."/>
            <person name="Han J."/>
            <person name="Lapidus A."/>
            <person name="Cheng J.-F."/>
            <person name="Goodwin L."/>
            <person name="Pitluck S."/>
            <person name="Peters L."/>
            <person name="Ovchinnikova G."/>
            <person name="Teshima H."/>
            <person name="Detter J.C."/>
            <person name="Han C."/>
            <person name="Tapia R."/>
            <person name="Land M."/>
            <person name="Hauser L."/>
            <person name="Kyrpides N."/>
            <person name="Ivanova N."/>
            <person name="Pagani I."/>
            <person name="Imachi H."/>
            <person name="Tamaki H."/>
            <person name="Sekiguchi Y."/>
            <person name="Kamagata Y."/>
            <person name="Cadillo-Quiroz H."/>
            <person name="Zinder S."/>
            <person name="Liu W.-T."/>
            <person name="Woyke T."/>
        </authorList>
    </citation>
    <scope>NUCLEOTIDE SEQUENCE [LARGE SCALE GENOMIC DNA]</scope>
    <source>
        <strain evidence="2">DSM 22288 / NBRC 105244 / SMSP</strain>
    </source>
</reference>
<reference evidence="1 2" key="2">
    <citation type="journal article" date="2014" name="Genome Announc.">
        <title>Complete Genome Sequence of Methanoregula formicica SMSPT, a Mesophilic Hydrogenotrophic Methanogen Isolated from a Methanogenic Upflow Anaerobic Sludge Blanket Reactor.</title>
        <authorList>
            <person name="Yamamoto K."/>
            <person name="Tamaki H."/>
            <person name="Cadillo-Quiroz H."/>
            <person name="Imachi H."/>
            <person name="Kyrpides N."/>
            <person name="Woyke T."/>
            <person name="Goodwin L."/>
            <person name="Zinder S.H."/>
            <person name="Kamagata Y."/>
            <person name="Liu W.T."/>
        </authorList>
    </citation>
    <scope>NUCLEOTIDE SEQUENCE [LARGE SCALE GENOMIC DNA]</scope>
    <source>
        <strain evidence="2">DSM 22288 / NBRC 105244 / SMSP</strain>
    </source>
</reference>
<dbReference type="HOGENOM" id="CLU_147141_0_0_2"/>
<dbReference type="KEGG" id="mfo:Metfor_2545"/>
<sequence length="109" mass="11819">MELAETLRTFIEEGADWERKQTSVKGVSIIRLPATKNRAASLAIDINPLGPNGLPMKKKGIMIMNSAEIAAFRAAFNNEKVDSLVAALEEVLPERKTAGTPAKSDVLQI</sequence>
<gene>
    <name evidence="1" type="ordered locus">Metfor_2545</name>
</gene>